<evidence type="ECO:0000256" key="2">
    <source>
        <dbReference type="SAM" id="MobiDB-lite"/>
    </source>
</evidence>
<dbReference type="AlphaFoldDB" id="A0AAN0JQ12"/>
<reference evidence="4" key="1">
    <citation type="journal article" date="2010" name="Nature">
        <title>The Amphimedon queenslandica genome and the evolution of animal complexity.</title>
        <authorList>
            <person name="Srivastava M."/>
            <person name="Simakov O."/>
            <person name="Chapman J."/>
            <person name="Fahey B."/>
            <person name="Gauthier M.E."/>
            <person name="Mitros T."/>
            <person name="Richards G.S."/>
            <person name="Conaco C."/>
            <person name="Dacre M."/>
            <person name="Hellsten U."/>
            <person name="Larroux C."/>
            <person name="Putnam N.H."/>
            <person name="Stanke M."/>
            <person name="Adamska M."/>
            <person name="Darling A."/>
            <person name="Degnan S.M."/>
            <person name="Oakley T.H."/>
            <person name="Plachetzki D.C."/>
            <person name="Zhai Y."/>
            <person name="Adamski M."/>
            <person name="Calcino A."/>
            <person name="Cummins S.F."/>
            <person name="Goodstein D.M."/>
            <person name="Harris C."/>
            <person name="Jackson D.J."/>
            <person name="Leys S.P."/>
            <person name="Shu S."/>
            <person name="Woodcroft B.J."/>
            <person name="Vervoort M."/>
            <person name="Kosik K.S."/>
            <person name="Manning G."/>
            <person name="Degnan B.M."/>
            <person name="Rokhsar D.S."/>
        </authorList>
    </citation>
    <scope>NUCLEOTIDE SEQUENCE [LARGE SCALE GENOMIC DNA]</scope>
</reference>
<dbReference type="Proteomes" id="UP000007879">
    <property type="component" value="Unassembled WGS sequence"/>
</dbReference>
<dbReference type="GeneID" id="105314722"/>
<feature type="region of interest" description="Disordered" evidence="2">
    <location>
        <begin position="369"/>
        <end position="388"/>
    </location>
</feature>
<accession>A0AAN0JQ12</accession>
<organism evidence="3 4">
    <name type="scientific">Amphimedon queenslandica</name>
    <name type="common">Sponge</name>
    <dbReference type="NCBI Taxonomy" id="400682"/>
    <lineage>
        <taxon>Eukaryota</taxon>
        <taxon>Metazoa</taxon>
        <taxon>Porifera</taxon>
        <taxon>Demospongiae</taxon>
        <taxon>Heteroscleromorpha</taxon>
        <taxon>Haplosclerida</taxon>
        <taxon>Niphatidae</taxon>
        <taxon>Amphimedon</taxon>
    </lineage>
</organism>
<proteinExistence type="predicted"/>
<sequence length="575" mass="66177">MRDYREIYGSDYKNGLKIYLPKSVTTELYSIRLKLEETFINVRSIMMSNPQSSFIDDIKRVLGGYNKGLKPRLAQCEDVHNILQLVHENSSLDEISVLEVLVNEFNIAEATAVIEEYKGAVEKLKMKLRQFLEEELFKVPSLLDYITIVIDKDTSYSVLNGVQRLSSALLSHYMYMYVRVNVIRGDISDGSMWDDSKQDSLTDTYVGPTVQSKDTCTLTTEVPAGTAEKDEDQVMLLQEKVESIQKELKEEKELHKKEKQFHEQVTQKYKEEILQLKEDLIQKEKRLATLTEQEEEVGDLKHKTEQYEELRSDNELTHKQLEELQEKLKEEIKTSSSLMKQNQVALREKEELQRKIDDLQQELELQQAKDHKEVSGTGLHELPTGQYTMNNDEEYDINVKDSNDEVETQIETENKEIQTTQTTLDKEIQFNYLVPSQDNLEGLSESQIAGKKLFLVQGDKPQLMNWEEYGLRISITEGSLSASETVEVSVLALVGGHFKFPDNTRLVSAVYAISTSPLLKSLRIEMQNCIDLSDPSLSKYLKFAVAPVHTASLPYQFSLIEGGEFPAYQRYRWIE</sequence>
<keyword evidence="1" id="KW-0175">Coiled coil</keyword>
<keyword evidence="4" id="KW-1185">Reference proteome</keyword>
<evidence type="ECO:0000313" key="3">
    <source>
        <dbReference type="EnsemblMetazoa" id="XP_019859124.1"/>
    </source>
</evidence>
<dbReference type="EnsemblMetazoa" id="XM_020003565.1">
    <property type="protein sequence ID" value="XP_019859124.1"/>
    <property type="gene ID" value="LOC105314722"/>
</dbReference>
<protein>
    <recommendedName>
        <fullName evidence="5">Death domain-containing protein</fullName>
    </recommendedName>
</protein>
<name>A0AAN0JQ12_AMPQE</name>
<dbReference type="KEGG" id="aqu:105314722"/>
<evidence type="ECO:0000256" key="1">
    <source>
        <dbReference type="SAM" id="Coils"/>
    </source>
</evidence>
<evidence type="ECO:0000313" key="4">
    <source>
        <dbReference type="Proteomes" id="UP000007879"/>
    </source>
</evidence>
<dbReference type="RefSeq" id="XP_019859124.1">
    <property type="nucleotide sequence ID" value="XM_020003565.1"/>
</dbReference>
<feature type="coiled-coil region" evidence="1">
    <location>
        <begin position="227"/>
        <end position="369"/>
    </location>
</feature>
<evidence type="ECO:0008006" key="5">
    <source>
        <dbReference type="Google" id="ProtNLM"/>
    </source>
</evidence>
<reference evidence="3" key="2">
    <citation type="submission" date="2024-06" db="UniProtKB">
        <authorList>
            <consortium name="EnsemblMetazoa"/>
        </authorList>
    </citation>
    <scope>IDENTIFICATION</scope>
</reference>
<feature type="coiled-coil region" evidence="1">
    <location>
        <begin position="107"/>
        <end position="134"/>
    </location>
</feature>